<accession>A0A2M4DEA0</accession>
<dbReference type="EMBL" id="GGFL01011734">
    <property type="protein sequence ID" value="MBW75912.1"/>
    <property type="molecule type" value="Transcribed_RNA"/>
</dbReference>
<sequence>MPRRRALACVISFSRRQGGTPALLIRFFAQHSTTLCPMQPPLSTPFFPRFLLPLLGRCLLGNVFHPPGVRAAQDRALQKLFARKDAIRCLLLAIKI</sequence>
<proteinExistence type="predicted"/>
<organism evidence="1">
    <name type="scientific">Anopheles darlingi</name>
    <name type="common">Mosquito</name>
    <dbReference type="NCBI Taxonomy" id="43151"/>
    <lineage>
        <taxon>Eukaryota</taxon>
        <taxon>Metazoa</taxon>
        <taxon>Ecdysozoa</taxon>
        <taxon>Arthropoda</taxon>
        <taxon>Hexapoda</taxon>
        <taxon>Insecta</taxon>
        <taxon>Pterygota</taxon>
        <taxon>Neoptera</taxon>
        <taxon>Endopterygota</taxon>
        <taxon>Diptera</taxon>
        <taxon>Nematocera</taxon>
        <taxon>Culicoidea</taxon>
        <taxon>Culicidae</taxon>
        <taxon>Anophelinae</taxon>
        <taxon>Anopheles</taxon>
    </lineage>
</organism>
<name>A0A2M4DEA0_ANODA</name>
<protein>
    <submittedName>
        <fullName evidence="1">Putative secreted protein</fullName>
    </submittedName>
</protein>
<dbReference type="AlphaFoldDB" id="A0A2M4DEA0"/>
<evidence type="ECO:0000313" key="1">
    <source>
        <dbReference type="EMBL" id="MBW75912.1"/>
    </source>
</evidence>
<reference evidence="1" key="1">
    <citation type="submission" date="2018-01" db="EMBL/GenBank/DDBJ databases">
        <title>An insight into the sialome of Amazonian anophelines.</title>
        <authorList>
            <person name="Ribeiro J.M."/>
            <person name="Scarpassa V."/>
            <person name="Calvo E."/>
        </authorList>
    </citation>
    <scope>NUCLEOTIDE SEQUENCE</scope>
</reference>